<keyword evidence="3" id="KW-1185">Reference proteome</keyword>
<dbReference type="EMBL" id="CP065748">
    <property type="protein sequence ID" value="QPS83587.1"/>
    <property type="molecule type" value="Genomic_DNA"/>
</dbReference>
<organism evidence="1 3">
    <name type="scientific">Delftia lacustris</name>
    <dbReference type="NCBI Taxonomy" id="558537"/>
    <lineage>
        <taxon>Bacteria</taxon>
        <taxon>Pseudomonadati</taxon>
        <taxon>Pseudomonadota</taxon>
        <taxon>Betaproteobacteria</taxon>
        <taxon>Burkholderiales</taxon>
        <taxon>Comamonadaceae</taxon>
        <taxon>Delftia</taxon>
    </lineage>
</organism>
<accession>A0A7T2YN91</accession>
<sequence>MTAISYIWAAEQTEPGMHGVQYAATNTAAAPRALQAVPVTGAQGLVHQESLYGDWQLLGTAKGASYSNDYGHFIELQTPEMDGAPIEVAEVVRLGWYSRA</sequence>
<protein>
    <submittedName>
        <fullName evidence="1">Uncharacterized protein</fullName>
    </submittedName>
</protein>
<reference evidence="1 3" key="1">
    <citation type="submission" date="2020-12" db="EMBL/GenBank/DDBJ databases">
        <title>FDA dAtabase for Regulatory Grade micrObial Sequences (FDA-ARGOS): Supporting development and validation of Infectious Disease Dx tests.</title>
        <authorList>
            <person name="Sproer C."/>
            <person name="Gronow S."/>
            <person name="Severitt S."/>
            <person name="Schroder I."/>
            <person name="Tallon L."/>
            <person name="Sadzewicz L."/>
            <person name="Zhao X."/>
            <person name="Boylan J."/>
            <person name="Ott S."/>
            <person name="Bowen H."/>
            <person name="Vavikolanu K."/>
            <person name="Mehta A."/>
            <person name="Aluvathingal J."/>
            <person name="Nadendla S."/>
            <person name="Lowell S."/>
            <person name="Myers T."/>
            <person name="Yan Y."/>
            <person name="Sichtig H."/>
        </authorList>
    </citation>
    <scope>NUCLEOTIDE SEQUENCE [LARGE SCALE GENOMIC DNA]</scope>
    <source>
        <strain evidence="1 3">FDAARGOS_890</strain>
    </source>
</reference>
<dbReference type="AlphaFoldDB" id="A0A7T2YN91"/>
<proteinExistence type="predicted"/>
<dbReference type="Proteomes" id="UP000595064">
    <property type="component" value="Chromosome"/>
</dbReference>
<name>A0A7T2YN91_9BURK</name>
<evidence type="ECO:0000313" key="2">
    <source>
        <dbReference type="EMBL" id="QPS83587.1"/>
    </source>
</evidence>
<dbReference type="KEGG" id="dla:I6G47_16145"/>
<dbReference type="KEGG" id="dla:I6G47_11210"/>
<dbReference type="EMBL" id="CP065748">
    <property type="protein sequence ID" value="QPS78565.1"/>
    <property type="molecule type" value="Genomic_DNA"/>
</dbReference>
<dbReference type="RefSeq" id="WP_133073838.1">
    <property type="nucleotide sequence ID" value="NZ_CP065748.1"/>
</dbReference>
<gene>
    <name evidence="2" type="ORF">I6G47_11210</name>
    <name evidence="1" type="ORF">I6G47_16145</name>
</gene>
<evidence type="ECO:0000313" key="1">
    <source>
        <dbReference type="EMBL" id="QPS78565.1"/>
    </source>
</evidence>
<evidence type="ECO:0000313" key="3">
    <source>
        <dbReference type="Proteomes" id="UP000595064"/>
    </source>
</evidence>